<comment type="caution">
    <text evidence="1">The sequence shown here is derived from an EMBL/GenBank/DDBJ whole genome shotgun (WGS) entry which is preliminary data.</text>
</comment>
<accession>A0ABU4H7Y5</accession>
<dbReference type="RefSeq" id="WP_108946944.1">
    <property type="nucleotide sequence ID" value="NZ_JAPMLB010000001.1"/>
</dbReference>
<keyword evidence="2" id="KW-1185">Reference proteome</keyword>
<protein>
    <submittedName>
        <fullName evidence="1">Uncharacterized protein</fullName>
    </submittedName>
</protein>
<evidence type="ECO:0000313" key="1">
    <source>
        <dbReference type="EMBL" id="MDW4823360.1"/>
    </source>
</evidence>
<sequence length="59" mass="6982">MHNIYKRITDRNESQLPQVQLKLKDKYTLDSPATQCMIEYAPAECRSLQREMHYLNPNG</sequence>
<name>A0ABU4H7Y5_9GAMM</name>
<proteinExistence type="predicted"/>
<reference evidence="1 2" key="1">
    <citation type="journal article" date="2022" name="bioRxiv">
        <title>Prophages regulate Shewanella fidelis 3313 motility and biofilm formation: implications for gut colonization dynamics in Ciona robusta.</title>
        <authorList>
            <person name="Natarajan O."/>
            <person name="Gibboney S.L."/>
            <person name="Young M.N."/>
            <person name="Lim S.J."/>
            <person name="Pluta N."/>
            <person name="Atkinson C.G."/>
            <person name="Leigh B.A."/>
            <person name="Liberti A."/>
            <person name="Kees E.D."/>
            <person name="Breitbart M."/>
            <person name="Gralnick J.A."/>
            <person name="Dishaw L.J."/>
        </authorList>
    </citation>
    <scope>NUCLEOTIDE SEQUENCE [LARGE SCALE GENOMIC DNA]</scope>
    <source>
        <strain evidence="1 2">JG4066</strain>
    </source>
</reference>
<dbReference type="Proteomes" id="UP001271263">
    <property type="component" value="Unassembled WGS sequence"/>
</dbReference>
<gene>
    <name evidence="1" type="ORF">OS134_04625</name>
</gene>
<organism evidence="1 2">
    <name type="scientific">Shewanella fidelis</name>
    <dbReference type="NCBI Taxonomy" id="173509"/>
    <lineage>
        <taxon>Bacteria</taxon>
        <taxon>Pseudomonadati</taxon>
        <taxon>Pseudomonadota</taxon>
        <taxon>Gammaproteobacteria</taxon>
        <taxon>Alteromonadales</taxon>
        <taxon>Shewanellaceae</taxon>
        <taxon>Shewanella</taxon>
    </lineage>
</organism>
<evidence type="ECO:0000313" key="2">
    <source>
        <dbReference type="Proteomes" id="UP001271263"/>
    </source>
</evidence>
<dbReference type="EMBL" id="JAPMLD010000002">
    <property type="protein sequence ID" value="MDW4823360.1"/>
    <property type="molecule type" value="Genomic_DNA"/>
</dbReference>